<evidence type="ECO:0000313" key="8">
    <source>
        <dbReference type="Proteomes" id="UP000078368"/>
    </source>
</evidence>
<dbReference type="GO" id="GO:0071949">
    <property type="term" value="F:FAD binding"/>
    <property type="evidence" value="ECO:0007669"/>
    <property type="project" value="InterPro"/>
</dbReference>
<sequence>MTEENYDFDVIVVGGGVAGSVCAYLLAKKGREVLLVERGMEPGSKNLSGGVFYCRVMQEVFPNFIEEAPIERRITRNCLSFLNPTNFVNVDYWDSRLAEPVNAVTVLRAKFDPWLAEQAEEAGVTIMPGVKVDGIIREGGRFVGIRAGEDELRARVVVAADGVNSFISQDAGIRGKEPLENLAVGVKSVIHLGEDEVKKRFNLVGDEGAAYAVVGDCTEGVAGGGFMYTNKESVSIGIVARLDDLTKKGKSSSDLHDHFLSHPAIASFLEGGELLEYGCHLVAEGGEKMQHDLVRNGLVVIGDAAGFTLNTGFTVRGMDLAAGSAVAAATAVDHALETGDCSRVGLERYIAEYKKSFVGKDMATYAKAPDFLENDEMYGDLGLMLADVLYGVYNLDLTPRKHILPTALSAFKASGLKIRRMAKIGFQAVRFL</sequence>
<evidence type="ECO:0000256" key="5">
    <source>
        <dbReference type="ARBA" id="ARBA00023002"/>
    </source>
</evidence>
<keyword evidence="3" id="KW-0285">Flavoprotein</keyword>
<dbReference type="Pfam" id="PF01494">
    <property type="entry name" value="FAD_binding_3"/>
    <property type="match status" value="1"/>
</dbReference>
<dbReference type="InterPro" id="IPR039651">
    <property type="entry name" value="FixC-like"/>
</dbReference>
<proteinExistence type="inferred from homology"/>
<keyword evidence="5" id="KW-0560">Oxidoreductase</keyword>
<keyword evidence="4" id="KW-0274">FAD</keyword>
<dbReference type="InterPro" id="IPR002938">
    <property type="entry name" value="FAD-bd"/>
</dbReference>
<comment type="caution">
    <text evidence="7">The sequence shown here is derived from an EMBL/GenBank/DDBJ whole genome shotgun (WGS) entry which is preliminary data.</text>
</comment>
<name>A0A179B5U7_9ACTO</name>
<dbReference type="Gene3D" id="3.50.50.60">
    <property type="entry name" value="FAD/NAD(P)-binding domain"/>
    <property type="match status" value="1"/>
</dbReference>
<dbReference type="InterPro" id="IPR036188">
    <property type="entry name" value="FAD/NAD-bd_sf"/>
</dbReference>
<organism evidence="7 8">
    <name type="scientific">Peptidiphaga gingivicola</name>
    <dbReference type="NCBI Taxonomy" id="2741497"/>
    <lineage>
        <taxon>Bacteria</taxon>
        <taxon>Bacillati</taxon>
        <taxon>Actinomycetota</taxon>
        <taxon>Actinomycetes</taxon>
        <taxon>Actinomycetales</taxon>
        <taxon>Actinomycetaceae</taxon>
        <taxon>Peptidiphaga</taxon>
    </lineage>
</organism>
<dbReference type="SUPFAM" id="SSF54373">
    <property type="entry name" value="FAD-linked reductases, C-terminal domain"/>
    <property type="match status" value="1"/>
</dbReference>
<evidence type="ECO:0000259" key="6">
    <source>
        <dbReference type="Pfam" id="PF01494"/>
    </source>
</evidence>
<dbReference type="PANTHER" id="PTHR43624:SF2">
    <property type="entry name" value="ELECTRON TRANSFER FLAVOPROTEIN-QUINONE OXIDOREDUCTASE YDIS-RELATED"/>
    <property type="match status" value="1"/>
</dbReference>
<evidence type="ECO:0000256" key="2">
    <source>
        <dbReference type="ARBA" id="ARBA00006796"/>
    </source>
</evidence>
<accession>A0A179B5U7</accession>
<comment type="cofactor">
    <cofactor evidence="1">
        <name>FAD</name>
        <dbReference type="ChEBI" id="CHEBI:57692"/>
    </cofactor>
</comment>
<dbReference type="SUPFAM" id="SSF51905">
    <property type="entry name" value="FAD/NAD(P)-binding domain"/>
    <property type="match status" value="1"/>
</dbReference>
<comment type="similarity">
    <text evidence="2">Belongs to the ETF-QO/FixC family.</text>
</comment>
<feature type="domain" description="FAD-binding" evidence="6">
    <location>
        <begin position="8"/>
        <end position="178"/>
    </location>
</feature>
<dbReference type="PANTHER" id="PTHR43624">
    <property type="entry name" value="ELECTRON TRANSFER FLAVOPROTEIN-QUINONE OXIDOREDUCTASE YDIS-RELATED"/>
    <property type="match status" value="1"/>
</dbReference>
<dbReference type="OrthoDB" id="833207at2"/>
<dbReference type="Proteomes" id="UP000078368">
    <property type="component" value="Unassembled WGS sequence"/>
</dbReference>
<protein>
    <submittedName>
        <fullName evidence="7">Oxidoreductase</fullName>
    </submittedName>
</protein>
<dbReference type="RefSeq" id="WP_064231351.1">
    <property type="nucleotide sequence ID" value="NZ_LVZK01000001.1"/>
</dbReference>
<evidence type="ECO:0000256" key="1">
    <source>
        <dbReference type="ARBA" id="ARBA00001974"/>
    </source>
</evidence>
<evidence type="ECO:0000256" key="3">
    <source>
        <dbReference type="ARBA" id="ARBA00022630"/>
    </source>
</evidence>
<evidence type="ECO:0000313" key="7">
    <source>
        <dbReference type="EMBL" id="OAP86623.1"/>
    </source>
</evidence>
<dbReference type="AlphaFoldDB" id="A0A179B5U7"/>
<keyword evidence="8" id="KW-1185">Reference proteome</keyword>
<reference evidence="7 8" key="1">
    <citation type="submission" date="2016-04" db="EMBL/GenBank/DDBJ databases">
        <title>Peptidophaga gingivicola gen. nov., sp. nov., isolated from human subgingival plaque.</title>
        <authorList>
            <person name="Beall C.J."/>
            <person name="Mokrzan E.M."/>
            <person name="Griffen A.L."/>
            <person name="Leys E.J."/>
        </authorList>
    </citation>
    <scope>NUCLEOTIDE SEQUENCE [LARGE SCALE GENOMIC DNA]</scope>
    <source>
        <strain evidence="7 8">BA112</strain>
    </source>
</reference>
<dbReference type="STRING" id="1823756.A4H34_05720"/>
<gene>
    <name evidence="7" type="ORF">A4H34_05720</name>
</gene>
<evidence type="ECO:0000256" key="4">
    <source>
        <dbReference type="ARBA" id="ARBA00022827"/>
    </source>
</evidence>
<dbReference type="PRINTS" id="PR00420">
    <property type="entry name" value="RNGMNOXGNASE"/>
</dbReference>
<dbReference type="EMBL" id="LVZK01000001">
    <property type="protein sequence ID" value="OAP86623.1"/>
    <property type="molecule type" value="Genomic_DNA"/>
</dbReference>
<dbReference type="GO" id="GO:0016491">
    <property type="term" value="F:oxidoreductase activity"/>
    <property type="evidence" value="ECO:0007669"/>
    <property type="project" value="UniProtKB-KW"/>
</dbReference>